<feature type="chain" id="PRO_5014377821" description="Endocuticle structural glycoprotein SgAbd-2" evidence="3">
    <location>
        <begin position="28"/>
        <end position="153"/>
    </location>
</feature>
<dbReference type="PRINTS" id="PR00947">
    <property type="entry name" value="CUTICLE"/>
</dbReference>
<dbReference type="InterPro" id="IPR050468">
    <property type="entry name" value="Cuticle_Struct_Prot"/>
</dbReference>
<keyword evidence="1 2" id="KW-0193">Cuticle</keyword>
<dbReference type="Pfam" id="PF00379">
    <property type="entry name" value="Chitin_bind_4"/>
    <property type="match status" value="1"/>
</dbReference>
<evidence type="ECO:0000256" key="3">
    <source>
        <dbReference type="SAM" id="SignalP"/>
    </source>
</evidence>
<accession>A0A2J7R770</accession>
<keyword evidence="5" id="KW-1185">Reference proteome</keyword>
<gene>
    <name evidence="4" type="ORF">B7P43_G13358</name>
</gene>
<dbReference type="PANTHER" id="PTHR10380:SF173">
    <property type="entry name" value="CUTICULAR PROTEIN 47EF, ISOFORM C-RELATED"/>
    <property type="match status" value="1"/>
</dbReference>
<dbReference type="InParanoid" id="A0A2J7R770"/>
<organism evidence="4 5">
    <name type="scientific">Cryptotermes secundus</name>
    <dbReference type="NCBI Taxonomy" id="105785"/>
    <lineage>
        <taxon>Eukaryota</taxon>
        <taxon>Metazoa</taxon>
        <taxon>Ecdysozoa</taxon>
        <taxon>Arthropoda</taxon>
        <taxon>Hexapoda</taxon>
        <taxon>Insecta</taxon>
        <taxon>Pterygota</taxon>
        <taxon>Neoptera</taxon>
        <taxon>Polyneoptera</taxon>
        <taxon>Dictyoptera</taxon>
        <taxon>Blattodea</taxon>
        <taxon>Blattoidea</taxon>
        <taxon>Termitoidae</taxon>
        <taxon>Kalotermitidae</taxon>
        <taxon>Cryptotermitinae</taxon>
        <taxon>Cryptotermes</taxon>
    </lineage>
</organism>
<feature type="signal peptide" evidence="3">
    <location>
        <begin position="1"/>
        <end position="27"/>
    </location>
</feature>
<dbReference type="PROSITE" id="PS51155">
    <property type="entry name" value="CHIT_BIND_RR_2"/>
    <property type="match status" value="1"/>
</dbReference>
<dbReference type="InterPro" id="IPR000618">
    <property type="entry name" value="Insect_cuticle"/>
</dbReference>
<proteinExistence type="predicted"/>
<sequence length="153" mass="16646">MSDVVTIAVVFQIVVLCFVVMLGFVSSAPPQKTTPIPILRSAQETDFAGGYSFSFETGNDIAREEVGELRNAGTPDEHQVVRGSYRYKDPEGNDIVVTYTADENGFVPQGAHLPVPPPIPQAILEALAKNAEEEARLSEAERAEIDSGRYVIH</sequence>
<evidence type="ECO:0000256" key="1">
    <source>
        <dbReference type="ARBA" id="ARBA00022460"/>
    </source>
</evidence>
<name>A0A2J7R770_9NEOP</name>
<dbReference type="GO" id="GO:0062129">
    <property type="term" value="C:chitin-based extracellular matrix"/>
    <property type="evidence" value="ECO:0007669"/>
    <property type="project" value="TreeGrafter"/>
</dbReference>
<dbReference type="OrthoDB" id="6372059at2759"/>
<evidence type="ECO:0000313" key="4">
    <source>
        <dbReference type="EMBL" id="PNF36672.1"/>
    </source>
</evidence>
<dbReference type="PROSITE" id="PS00233">
    <property type="entry name" value="CHIT_BIND_RR_1"/>
    <property type="match status" value="1"/>
</dbReference>
<dbReference type="EMBL" id="NEVH01006738">
    <property type="protein sequence ID" value="PNF36672.1"/>
    <property type="molecule type" value="Genomic_DNA"/>
</dbReference>
<dbReference type="STRING" id="105785.A0A2J7R770"/>
<evidence type="ECO:0000256" key="2">
    <source>
        <dbReference type="PROSITE-ProRule" id="PRU00497"/>
    </source>
</evidence>
<evidence type="ECO:0000313" key="5">
    <source>
        <dbReference type="Proteomes" id="UP000235965"/>
    </source>
</evidence>
<keyword evidence="3" id="KW-0732">Signal</keyword>
<dbReference type="AlphaFoldDB" id="A0A2J7R770"/>
<comment type="caution">
    <text evidence="4">The sequence shown here is derived from an EMBL/GenBank/DDBJ whole genome shotgun (WGS) entry which is preliminary data.</text>
</comment>
<dbReference type="PANTHER" id="PTHR10380">
    <property type="entry name" value="CUTICLE PROTEIN"/>
    <property type="match status" value="1"/>
</dbReference>
<dbReference type="InterPro" id="IPR031311">
    <property type="entry name" value="CHIT_BIND_RR_consensus"/>
</dbReference>
<evidence type="ECO:0008006" key="6">
    <source>
        <dbReference type="Google" id="ProtNLM"/>
    </source>
</evidence>
<dbReference type="GO" id="GO:0008010">
    <property type="term" value="F:structural constituent of chitin-based larval cuticle"/>
    <property type="evidence" value="ECO:0007669"/>
    <property type="project" value="TreeGrafter"/>
</dbReference>
<dbReference type="Proteomes" id="UP000235965">
    <property type="component" value="Unassembled WGS sequence"/>
</dbReference>
<reference evidence="4 5" key="1">
    <citation type="submission" date="2017-12" db="EMBL/GenBank/DDBJ databases">
        <title>Hemimetabolous genomes reveal molecular basis of termite eusociality.</title>
        <authorList>
            <person name="Harrison M.C."/>
            <person name="Jongepier E."/>
            <person name="Robertson H.M."/>
            <person name="Arning N."/>
            <person name="Bitard-Feildel T."/>
            <person name="Chao H."/>
            <person name="Childers C.P."/>
            <person name="Dinh H."/>
            <person name="Doddapaneni H."/>
            <person name="Dugan S."/>
            <person name="Gowin J."/>
            <person name="Greiner C."/>
            <person name="Han Y."/>
            <person name="Hu H."/>
            <person name="Hughes D.S.T."/>
            <person name="Huylmans A.-K."/>
            <person name="Kemena C."/>
            <person name="Kremer L.P.M."/>
            <person name="Lee S.L."/>
            <person name="Lopez-Ezquerra A."/>
            <person name="Mallet L."/>
            <person name="Monroy-Kuhn J.M."/>
            <person name="Moser A."/>
            <person name="Murali S.C."/>
            <person name="Muzny D.M."/>
            <person name="Otani S."/>
            <person name="Piulachs M.-D."/>
            <person name="Poelchau M."/>
            <person name="Qu J."/>
            <person name="Schaub F."/>
            <person name="Wada-Katsumata A."/>
            <person name="Worley K.C."/>
            <person name="Xie Q."/>
            <person name="Ylla G."/>
            <person name="Poulsen M."/>
            <person name="Gibbs R.A."/>
            <person name="Schal C."/>
            <person name="Richards S."/>
            <person name="Belles X."/>
            <person name="Korb J."/>
            <person name="Bornberg-Bauer E."/>
        </authorList>
    </citation>
    <scope>NUCLEOTIDE SEQUENCE [LARGE SCALE GENOMIC DNA]</scope>
    <source>
        <tissue evidence="4">Whole body</tissue>
    </source>
</reference>
<protein>
    <recommendedName>
        <fullName evidence="6">Endocuticle structural glycoprotein SgAbd-2</fullName>
    </recommendedName>
</protein>